<dbReference type="RefSeq" id="WP_151076742.1">
    <property type="nucleotide sequence ID" value="NZ_CP047647.1"/>
</dbReference>
<dbReference type="InterPro" id="IPR000415">
    <property type="entry name" value="Nitroreductase-like"/>
</dbReference>
<keyword evidence="2" id="KW-1185">Reference proteome</keyword>
<dbReference type="EMBL" id="VTWU01000001">
    <property type="protein sequence ID" value="KAA9339094.1"/>
    <property type="molecule type" value="Genomic_DNA"/>
</dbReference>
<dbReference type="SUPFAM" id="SSF55469">
    <property type="entry name" value="FMN-dependent nitroreductase-like"/>
    <property type="match status" value="2"/>
</dbReference>
<dbReference type="GO" id="GO:0016491">
    <property type="term" value="F:oxidoreductase activity"/>
    <property type="evidence" value="ECO:0007669"/>
    <property type="project" value="InterPro"/>
</dbReference>
<gene>
    <name evidence="1" type="ORF">F0P96_00200</name>
</gene>
<protein>
    <submittedName>
        <fullName evidence="1">Uncharacterized protein</fullName>
    </submittedName>
</protein>
<proteinExistence type="predicted"/>
<dbReference type="Gene3D" id="3.40.109.10">
    <property type="entry name" value="NADH Oxidase"/>
    <property type="match status" value="2"/>
</dbReference>
<evidence type="ECO:0000313" key="1">
    <source>
        <dbReference type="EMBL" id="KAA9339094.1"/>
    </source>
</evidence>
<name>A0A7L4ZUN8_9BACT</name>
<accession>A0A7L4ZUN8</accession>
<comment type="caution">
    <text evidence="1">The sequence shown here is derived from an EMBL/GenBank/DDBJ whole genome shotgun (WGS) entry which is preliminary data.</text>
</comment>
<dbReference type="AlphaFoldDB" id="A0A7L4ZUN8"/>
<sequence>MNRRIFLRHLLLGGATAALLPGRVFAGSRQPAAEAAPTQRWAQLLDYARWAPSPHNVQPWKLQVLSATEAALYYDPTRLLVHTDPTSAFTIIGLGMFIECLRIAAGPLGFALHADHAPEPRLNYSTTVPQFFATLRLTPQAPTGVADRELIKQRRTSRLHYDGRSLAPALQAQLAATAAQYGHRLEFSAESETVDFVLDLNRATLFTDLDEPATRQELARWIRTTPAEAATRKDGLWNQCFGFPGRLMHNFFFHSERFQSAWKRKILGRVYRSSTNGTAQVAWLTGRFDTRTDWLQAGAMLQRLWLELTRHGAYLHPFGSVVTNAQAHAAFVQHTNLDPADGPLWLLVRTGYSAEPPRSFRLDVHDILQ</sequence>
<dbReference type="Proteomes" id="UP000326380">
    <property type="component" value="Unassembled WGS sequence"/>
</dbReference>
<reference evidence="1 2" key="1">
    <citation type="submission" date="2019-09" db="EMBL/GenBank/DDBJ databases">
        <title>Genome sequence of Hymenobacter sp. M3.</title>
        <authorList>
            <person name="Srinivasan S."/>
        </authorList>
    </citation>
    <scope>NUCLEOTIDE SEQUENCE [LARGE SCALE GENOMIC DNA]</scope>
    <source>
        <strain evidence="1 2">M3</strain>
    </source>
</reference>
<organism evidence="1 2">
    <name type="scientific">Hymenobacter busanensis</name>
    <dbReference type="NCBI Taxonomy" id="2607656"/>
    <lineage>
        <taxon>Bacteria</taxon>
        <taxon>Pseudomonadati</taxon>
        <taxon>Bacteroidota</taxon>
        <taxon>Cytophagia</taxon>
        <taxon>Cytophagales</taxon>
        <taxon>Hymenobacteraceae</taxon>
        <taxon>Hymenobacter</taxon>
    </lineage>
</organism>
<evidence type="ECO:0000313" key="2">
    <source>
        <dbReference type="Proteomes" id="UP000326380"/>
    </source>
</evidence>